<reference evidence="3" key="1">
    <citation type="submission" date="2012-12" db="EMBL/GenBank/DDBJ databases">
        <authorList>
            <person name="Hellsten U."/>
            <person name="Grimwood J."/>
            <person name="Chapman J.A."/>
            <person name="Shapiro H."/>
            <person name="Aerts A."/>
            <person name="Otillar R.P."/>
            <person name="Terry A.Y."/>
            <person name="Boore J.L."/>
            <person name="Simakov O."/>
            <person name="Marletaz F."/>
            <person name="Cho S.-J."/>
            <person name="Edsinger-Gonzales E."/>
            <person name="Havlak P."/>
            <person name="Kuo D.-H."/>
            <person name="Larsson T."/>
            <person name="Lv J."/>
            <person name="Arendt D."/>
            <person name="Savage R."/>
            <person name="Osoegawa K."/>
            <person name="de Jong P."/>
            <person name="Lindberg D.R."/>
            <person name="Seaver E.C."/>
            <person name="Weisblat D.A."/>
            <person name="Putnam N.H."/>
            <person name="Grigoriev I.V."/>
            <person name="Rokhsar D.S."/>
        </authorList>
    </citation>
    <scope>NUCLEOTIDE SEQUENCE</scope>
    <source>
        <strain evidence="3">I ESC-2004</strain>
    </source>
</reference>
<reference evidence="3" key="2">
    <citation type="journal article" date="2013" name="Nature">
        <title>Insights into bilaterian evolution from three spiralian genomes.</title>
        <authorList>
            <person name="Simakov O."/>
            <person name="Marletaz F."/>
            <person name="Cho S.J."/>
            <person name="Edsinger-Gonzales E."/>
            <person name="Havlak P."/>
            <person name="Hellsten U."/>
            <person name="Kuo D.H."/>
            <person name="Larsson T."/>
            <person name="Lv J."/>
            <person name="Arendt D."/>
            <person name="Savage R."/>
            <person name="Osoegawa K."/>
            <person name="de Jong P."/>
            <person name="Grimwood J."/>
            <person name="Chapman J.A."/>
            <person name="Shapiro H."/>
            <person name="Aerts A."/>
            <person name="Otillar R.P."/>
            <person name="Terry A.Y."/>
            <person name="Boore J.L."/>
            <person name="Grigoriev I.V."/>
            <person name="Lindberg D.R."/>
            <person name="Seaver E.C."/>
            <person name="Weisblat D.A."/>
            <person name="Putnam N.H."/>
            <person name="Rokhsar D.S."/>
        </authorList>
    </citation>
    <scope>NUCLEOTIDE SEQUENCE</scope>
    <source>
        <strain evidence="3">I ESC-2004</strain>
    </source>
</reference>
<evidence type="ECO:0000313" key="2">
    <source>
        <dbReference type="EnsemblMetazoa" id="CapteP205889"/>
    </source>
</evidence>
<accession>X2A7W0</accession>
<name>X2A7W0_CAPTE</name>
<dbReference type="EMBL" id="AMQN01015037">
    <property type="status" value="NOT_ANNOTATED_CDS"/>
    <property type="molecule type" value="Genomic_DNA"/>
</dbReference>
<dbReference type="PROSITE" id="PS00028">
    <property type="entry name" value="ZINC_FINGER_C2H2_1"/>
    <property type="match status" value="1"/>
</dbReference>
<dbReference type="AlphaFoldDB" id="X2A7W0"/>
<proteinExistence type="predicted"/>
<dbReference type="HOGENOM" id="CLU_1682276_0_0_1"/>
<evidence type="ECO:0000313" key="3">
    <source>
        <dbReference type="Proteomes" id="UP000014760"/>
    </source>
</evidence>
<keyword evidence="3" id="KW-1185">Reference proteome</keyword>
<evidence type="ECO:0000259" key="1">
    <source>
        <dbReference type="PROSITE" id="PS00028"/>
    </source>
</evidence>
<organism evidence="2 3">
    <name type="scientific">Capitella teleta</name>
    <name type="common">Polychaete worm</name>
    <dbReference type="NCBI Taxonomy" id="283909"/>
    <lineage>
        <taxon>Eukaryota</taxon>
        <taxon>Metazoa</taxon>
        <taxon>Spiralia</taxon>
        <taxon>Lophotrochozoa</taxon>
        <taxon>Annelida</taxon>
        <taxon>Polychaeta</taxon>
        <taxon>Sedentaria</taxon>
        <taxon>Scolecida</taxon>
        <taxon>Capitellidae</taxon>
        <taxon>Capitella</taxon>
    </lineage>
</organism>
<sequence length="157" mass="18333">MHFRQHLIHDHVSQVLFPFAAMSCVVQCLYCLEVFESAASLDQHKNEMHQWVDEEICEEEEEMKSINTKSDIKVEKDASTTINYNDDDSCHEEEQILTYIKSEIKEENDDSNDIDTQVALKNEGYCDEDDLGNECEMEMEFKGKNVKLEVETEIIRD</sequence>
<protein>
    <recommendedName>
        <fullName evidence="1">C2H2-type domain-containing protein</fullName>
    </recommendedName>
</protein>
<dbReference type="InterPro" id="IPR013087">
    <property type="entry name" value="Znf_C2H2_type"/>
</dbReference>
<dbReference type="PROSITE" id="PS51257">
    <property type="entry name" value="PROKAR_LIPOPROTEIN"/>
    <property type="match status" value="1"/>
</dbReference>
<feature type="domain" description="C2H2-type" evidence="1">
    <location>
        <begin position="28"/>
        <end position="49"/>
    </location>
</feature>
<dbReference type="EnsemblMetazoa" id="CapteT205889">
    <property type="protein sequence ID" value="CapteP205889"/>
    <property type="gene ID" value="CapteG205889"/>
</dbReference>
<reference evidence="2" key="3">
    <citation type="submission" date="2015-06" db="UniProtKB">
        <authorList>
            <consortium name="EnsemblMetazoa"/>
        </authorList>
    </citation>
    <scope>IDENTIFICATION</scope>
</reference>
<dbReference type="Proteomes" id="UP000014760">
    <property type="component" value="Unassembled WGS sequence"/>
</dbReference>